<comment type="caution">
    <text evidence="1">The sequence shown here is derived from an EMBL/GenBank/DDBJ whole genome shotgun (WGS) entry which is preliminary data.</text>
</comment>
<name>A0A0M0EG55_KOMEU</name>
<dbReference type="AlphaFoldDB" id="A0A0M0EG55"/>
<evidence type="ECO:0000313" key="1">
    <source>
        <dbReference type="EMBL" id="KON64230.1"/>
    </source>
</evidence>
<dbReference type="EMBL" id="LHUQ01000013">
    <property type="protein sequence ID" value="KON64230.1"/>
    <property type="molecule type" value="Genomic_DNA"/>
</dbReference>
<dbReference type="Proteomes" id="UP000037566">
    <property type="component" value="Unassembled WGS sequence"/>
</dbReference>
<evidence type="ECO:0000313" key="2">
    <source>
        <dbReference type="Proteomes" id="UP000037566"/>
    </source>
</evidence>
<gene>
    <name evidence="1" type="ORF">KOEU_23000</name>
</gene>
<sequence length="73" mass="8113">MFNGLDNFHIGKTKAITKIIRNGTTIKQFDDTYVGICQIRDMDIVANACTVPGRIIIPENLQLSTKSQNSINC</sequence>
<organism evidence="1 2">
    <name type="scientific">Komagataeibacter europaeus</name>
    <name type="common">Gluconacetobacter europaeus</name>
    <dbReference type="NCBI Taxonomy" id="33995"/>
    <lineage>
        <taxon>Bacteria</taxon>
        <taxon>Pseudomonadati</taxon>
        <taxon>Pseudomonadota</taxon>
        <taxon>Alphaproteobacteria</taxon>
        <taxon>Acetobacterales</taxon>
        <taxon>Acetobacteraceae</taxon>
        <taxon>Komagataeibacter</taxon>
    </lineage>
</organism>
<protein>
    <submittedName>
        <fullName evidence="1">Uncharacterized protein</fullName>
    </submittedName>
</protein>
<proteinExistence type="predicted"/>
<reference evidence="1" key="1">
    <citation type="submission" date="2015-08" db="EMBL/GenBank/DDBJ databases">
        <title>Draft genome sequence of Komagataeibacter europaeus CECT 8546 a cellulose producer strain from vinegar produced by the traditional method.</title>
        <authorList>
            <person name="Poehlein A."/>
            <person name="Valera M.J."/>
            <person name="Haack F.S."/>
            <person name="Mas A."/>
            <person name="Daniel R."/>
            <person name="Streit W.R."/>
            <person name="Mateo E."/>
        </authorList>
    </citation>
    <scope>NUCLEOTIDE SEQUENCE [LARGE SCALE GENOMIC DNA]</scope>
    <source>
        <strain evidence="1">CECT 8546</strain>
    </source>
</reference>
<keyword evidence="2" id="KW-1185">Reference proteome</keyword>
<accession>A0A0M0EG55</accession>